<sequence length="112" mass="12783">MSSGANGDYMGKMSMPIVNQKLRKTDVDVTPSGANGTSTTKVNMHIVISILENPRSQCFSDFPFLACADHCSILRQMDSYNSKTQKRMNILNFFRITVQMLRKRTPKEHFLY</sequence>
<protein>
    <submittedName>
        <fullName evidence="1">Uncharacterized protein</fullName>
    </submittedName>
</protein>
<gene>
    <name evidence="1" type="primary">WBGene00279362</name>
</gene>
<dbReference type="EnsemblMetazoa" id="PPA40993.1">
    <property type="protein sequence ID" value="PPA40993.1"/>
    <property type="gene ID" value="WBGene00279362"/>
</dbReference>
<dbReference type="AlphaFoldDB" id="A0A2A6CLY6"/>
<accession>A0A8R1UUJ7</accession>
<reference evidence="2" key="1">
    <citation type="journal article" date="2008" name="Nat. Genet.">
        <title>The Pristionchus pacificus genome provides a unique perspective on nematode lifestyle and parasitism.</title>
        <authorList>
            <person name="Dieterich C."/>
            <person name="Clifton S.W."/>
            <person name="Schuster L.N."/>
            <person name="Chinwalla A."/>
            <person name="Delehaunty K."/>
            <person name="Dinkelacker I."/>
            <person name="Fulton L."/>
            <person name="Fulton R."/>
            <person name="Godfrey J."/>
            <person name="Minx P."/>
            <person name="Mitreva M."/>
            <person name="Roeseler W."/>
            <person name="Tian H."/>
            <person name="Witte H."/>
            <person name="Yang S.P."/>
            <person name="Wilson R.K."/>
            <person name="Sommer R.J."/>
        </authorList>
    </citation>
    <scope>NUCLEOTIDE SEQUENCE [LARGE SCALE GENOMIC DNA]</scope>
    <source>
        <strain evidence="2">PS312</strain>
    </source>
</reference>
<accession>A0A2A6CLY6</accession>
<keyword evidence="2" id="KW-1185">Reference proteome</keyword>
<organism evidence="1 2">
    <name type="scientific">Pristionchus pacificus</name>
    <name type="common">Parasitic nematode worm</name>
    <dbReference type="NCBI Taxonomy" id="54126"/>
    <lineage>
        <taxon>Eukaryota</taxon>
        <taxon>Metazoa</taxon>
        <taxon>Ecdysozoa</taxon>
        <taxon>Nematoda</taxon>
        <taxon>Chromadorea</taxon>
        <taxon>Rhabditida</taxon>
        <taxon>Rhabditina</taxon>
        <taxon>Diplogasteromorpha</taxon>
        <taxon>Diplogasteroidea</taxon>
        <taxon>Neodiplogasteridae</taxon>
        <taxon>Pristionchus</taxon>
    </lineage>
</organism>
<evidence type="ECO:0000313" key="1">
    <source>
        <dbReference type="EnsemblMetazoa" id="PPA40993.1"/>
    </source>
</evidence>
<proteinExistence type="predicted"/>
<evidence type="ECO:0000313" key="2">
    <source>
        <dbReference type="Proteomes" id="UP000005239"/>
    </source>
</evidence>
<dbReference type="Proteomes" id="UP000005239">
    <property type="component" value="Unassembled WGS sequence"/>
</dbReference>
<name>A0A2A6CLY6_PRIPA</name>
<reference evidence="1" key="2">
    <citation type="submission" date="2022-06" db="UniProtKB">
        <authorList>
            <consortium name="EnsemblMetazoa"/>
        </authorList>
    </citation>
    <scope>IDENTIFICATION</scope>
    <source>
        <strain evidence="1">PS312</strain>
    </source>
</reference>